<dbReference type="InterPro" id="IPR036812">
    <property type="entry name" value="NAD(P)_OxRdtase_dom_sf"/>
</dbReference>
<dbReference type="RefSeq" id="WP_091832400.1">
    <property type="nucleotide sequence ID" value="NZ_FPAA01000001.1"/>
</dbReference>
<dbReference type="InterPro" id="IPR053135">
    <property type="entry name" value="AKR2_Oxidoreductase"/>
</dbReference>
<dbReference type="GO" id="GO:0016491">
    <property type="term" value="F:oxidoreductase activity"/>
    <property type="evidence" value="ECO:0007669"/>
    <property type="project" value="InterPro"/>
</dbReference>
<dbReference type="AlphaFoldDB" id="A0A1I6NVB4"/>
<proteinExistence type="predicted"/>
<name>A0A1I6NVB4_9BACL</name>
<dbReference type="EMBL" id="FPAA01000001">
    <property type="protein sequence ID" value="SFS31825.1"/>
    <property type="molecule type" value="Genomic_DNA"/>
</dbReference>
<sequence>MGKRRTSWGLGTAQLGMNDGILNQVGKPSETIALEILRQAGTLGLDCLDTASGHVDSEELIGRFNQELVASGESLPQIVSKLPSLQARHIDKSILLQVVRDSVTASLARLHRTAIDVYLLHDPSDLRSFGGRVITALQQVKQEGLVKRIGVSVYTRREAEFALGWGCLDAIQIPINIMDHRFLQGDLLKKLAAEMDVYARSIFLQGLVLMAPEEVPSHLAIAREPLAKFRRLCKELNRTPCDVAISFVRDLEGIHRIIIRCESPAQLQQMMTFAHSPKLSPDVMTRIRCLFRNLQMGTFVTNRIPKET</sequence>
<evidence type="ECO:0000313" key="3">
    <source>
        <dbReference type="Proteomes" id="UP000198660"/>
    </source>
</evidence>
<dbReference type="Gene3D" id="3.20.20.100">
    <property type="entry name" value="NADP-dependent oxidoreductase domain"/>
    <property type="match status" value="1"/>
</dbReference>
<dbReference type="CDD" id="cd19097">
    <property type="entry name" value="AKR_unchar"/>
    <property type="match status" value="1"/>
</dbReference>
<dbReference type="SUPFAM" id="SSF51430">
    <property type="entry name" value="NAD(P)-linked oxidoreductase"/>
    <property type="match status" value="1"/>
</dbReference>
<evidence type="ECO:0000313" key="2">
    <source>
        <dbReference type="EMBL" id="SFS31825.1"/>
    </source>
</evidence>
<keyword evidence="3" id="KW-1185">Reference proteome</keyword>
<dbReference type="PANTHER" id="PTHR43312">
    <property type="entry name" value="D-THREO-ALDOSE 1-DEHYDROGENASE"/>
    <property type="match status" value="1"/>
</dbReference>
<dbReference type="Proteomes" id="UP000198660">
    <property type="component" value="Unassembled WGS sequence"/>
</dbReference>
<dbReference type="OrthoDB" id="9773828at2"/>
<dbReference type="PRINTS" id="PR00069">
    <property type="entry name" value="ALDKETRDTASE"/>
</dbReference>
<dbReference type="InterPro" id="IPR023210">
    <property type="entry name" value="NADP_OxRdtase_dom"/>
</dbReference>
<gene>
    <name evidence="2" type="ORF">SAMN05444972_101163</name>
</gene>
<organism evidence="2 3">
    <name type="scientific">Marininema halotolerans</name>
    <dbReference type="NCBI Taxonomy" id="1155944"/>
    <lineage>
        <taxon>Bacteria</taxon>
        <taxon>Bacillati</taxon>
        <taxon>Bacillota</taxon>
        <taxon>Bacilli</taxon>
        <taxon>Bacillales</taxon>
        <taxon>Thermoactinomycetaceae</taxon>
        <taxon>Marininema</taxon>
    </lineage>
</organism>
<dbReference type="PANTHER" id="PTHR43312:SF1">
    <property type="entry name" value="NADP-DEPENDENT OXIDOREDUCTASE DOMAIN-CONTAINING PROTEIN"/>
    <property type="match status" value="1"/>
</dbReference>
<accession>A0A1I6NVB4</accession>
<dbReference type="InterPro" id="IPR020471">
    <property type="entry name" value="AKR"/>
</dbReference>
<dbReference type="Pfam" id="PF00248">
    <property type="entry name" value="Aldo_ket_red"/>
    <property type="match status" value="1"/>
</dbReference>
<evidence type="ECO:0000259" key="1">
    <source>
        <dbReference type="Pfam" id="PF00248"/>
    </source>
</evidence>
<protein>
    <submittedName>
        <fullName evidence="2">Predicted oxidoreductase</fullName>
    </submittedName>
</protein>
<reference evidence="3" key="1">
    <citation type="submission" date="2016-10" db="EMBL/GenBank/DDBJ databases">
        <authorList>
            <person name="Varghese N."/>
            <person name="Submissions S."/>
        </authorList>
    </citation>
    <scope>NUCLEOTIDE SEQUENCE [LARGE SCALE GENOMIC DNA]</scope>
    <source>
        <strain evidence="3">DSM 45789</strain>
    </source>
</reference>
<feature type="domain" description="NADP-dependent oxidoreductase" evidence="1">
    <location>
        <begin position="9"/>
        <end position="288"/>
    </location>
</feature>